<gene>
    <name evidence="1" type="ORF">JFY71_02300</name>
</gene>
<protein>
    <submittedName>
        <fullName evidence="1">Amidohydrolase family protein</fullName>
    </submittedName>
</protein>
<organism evidence="1 2">
    <name type="scientific">Miniphocaeibacter halophilus</name>
    <dbReference type="NCBI Taxonomy" id="2931922"/>
    <lineage>
        <taxon>Bacteria</taxon>
        <taxon>Bacillati</taxon>
        <taxon>Bacillota</taxon>
        <taxon>Tissierellia</taxon>
        <taxon>Tissierellales</taxon>
        <taxon>Peptoniphilaceae</taxon>
        <taxon>Miniphocaeibacter</taxon>
    </lineage>
</organism>
<reference evidence="1 2" key="1">
    <citation type="journal article" date="2022" name="Int. J. Syst. Evol. Microbiol.">
        <title>Miniphocaeibacter halophilus sp. nov., an ammonium-tolerant acetate-producing bacterium isolated from a biogas system.</title>
        <authorList>
            <person name="Schnurer A."/>
            <person name="Singh A."/>
            <person name="Bi S."/>
            <person name="Qiao W."/>
            <person name="Westerholm M."/>
        </authorList>
    </citation>
    <scope>NUCLEOTIDE SEQUENCE [LARGE SCALE GENOMIC DNA]</scope>
    <source>
        <strain evidence="1 2">AMB_01</strain>
    </source>
</reference>
<sequence length="444" mass="51073">MKTLFKNGLVYNSLNKKFIKKDILISGEKIEKIENNINDFEIKTINCENKFIIPGGIDAHTHLDHNMGDGLITIDDFKMGTKAALYGGTTSIIDHVSYGNKNNNILKIINDYHKKAKDSYIDYSFHGVAFKNDNRTLDELKELKNLGISSVKIYTVYGEKLEDEWILKLLTIAKEEDITVCVHCENEEIINYSENIHGEKVSDFPLSRPVEAEAETVERLIYYSKITGYPKLYFVHISSKESLENIIRAKEKGHKNLFVETCIQYLTFTDEVYSREEGGKYICSPPLRKKEDVDFLWKNIEKENIDVIATDHCPFSLDKKLGIENYKNIAGGVPGIEERILVTLSESEKRNIEITKVIDKLSTNPAQIFNLKNKGTLEIGKDADIVILSKKNWKFKNIHGNSQYSIYDNRKLNYTVDAIYIRGNKILEKEKILDEDFKGKFIKR</sequence>
<accession>A0AC61MS00</accession>
<dbReference type="Proteomes" id="UP000595814">
    <property type="component" value="Chromosome"/>
</dbReference>
<proteinExistence type="predicted"/>
<name>A0AC61MS00_9FIRM</name>
<evidence type="ECO:0000313" key="2">
    <source>
        <dbReference type="Proteomes" id="UP000595814"/>
    </source>
</evidence>
<keyword evidence="2" id="KW-1185">Reference proteome</keyword>
<dbReference type="EMBL" id="CP066744">
    <property type="protein sequence ID" value="QQK08394.1"/>
    <property type="molecule type" value="Genomic_DNA"/>
</dbReference>
<evidence type="ECO:0000313" key="1">
    <source>
        <dbReference type="EMBL" id="QQK08394.1"/>
    </source>
</evidence>